<feature type="transmembrane region" description="Helical" evidence="6">
    <location>
        <begin position="56"/>
        <end position="83"/>
    </location>
</feature>
<feature type="domain" description="Cytochrome b561 bacterial/Ni-hydrogenase" evidence="7">
    <location>
        <begin position="9"/>
        <end position="198"/>
    </location>
</feature>
<dbReference type="GO" id="GO:0009055">
    <property type="term" value="F:electron transfer activity"/>
    <property type="evidence" value="ECO:0007669"/>
    <property type="project" value="InterPro"/>
</dbReference>
<dbReference type="PANTHER" id="PTHR30485">
    <property type="entry name" value="NI/FE-HYDROGENASE 1 B-TYPE CYTOCHROME SUBUNIT"/>
    <property type="match status" value="1"/>
</dbReference>
<dbReference type="AlphaFoldDB" id="A0A2T0AY80"/>
<name>A0A2T0AY80_9FIRM</name>
<gene>
    <name evidence="8" type="ORF">MOHU_02280</name>
</gene>
<dbReference type="GO" id="GO:0022904">
    <property type="term" value="P:respiratory electron transport chain"/>
    <property type="evidence" value="ECO:0007669"/>
    <property type="project" value="InterPro"/>
</dbReference>
<dbReference type="Pfam" id="PF01292">
    <property type="entry name" value="Ni_hydr_CYTB"/>
    <property type="match status" value="1"/>
</dbReference>
<keyword evidence="5 6" id="KW-0472">Membrane</keyword>
<accession>A0A2T0AY80</accession>
<dbReference type="Gene3D" id="1.20.950.20">
    <property type="entry name" value="Transmembrane di-heme cytochromes, Chain C"/>
    <property type="match status" value="1"/>
</dbReference>
<evidence type="ECO:0000313" key="8">
    <source>
        <dbReference type="EMBL" id="PRR75847.1"/>
    </source>
</evidence>
<dbReference type="GO" id="GO:0020037">
    <property type="term" value="F:heme binding"/>
    <property type="evidence" value="ECO:0007669"/>
    <property type="project" value="TreeGrafter"/>
</dbReference>
<dbReference type="InterPro" id="IPR051542">
    <property type="entry name" value="Hydrogenase_cytochrome"/>
</dbReference>
<dbReference type="RefSeq" id="WP_211292828.1">
    <property type="nucleotide sequence ID" value="NZ_CP136418.1"/>
</dbReference>
<evidence type="ECO:0000256" key="2">
    <source>
        <dbReference type="ARBA" id="ARBA00022475"/>
    </source>
</evidence>
<evidence type="ECO:0000313" key="9">
    <source>
        <dbReference type="Proteomes" id="UP000238415"/>
    </source>
</evidence>
<dbReference type="GO" id="GO:0005886">
    <property type="term" value="C:plasma membrane"/>
    <property type="evidence" value="ECO:0007669"/>
    <property type="project" value="UniProtKB-SubCell"/>
</dbReference>
<dbReference type="SUPFAM" id="SSF81342">
    <property type="entry name" value="Transmembrane di-heme cytochromes"/>
    <property type="match status" value="1"/>
</dbReference>
<keyword evidence="3 6" id="KW-0812">Transmembrane</keyword>
<evidence type="ECO:0000256" key="1">
    <source>
        <dbReference type="ARBA" id="ARBA00004651"/>
    </source>
</evidence>
<evidence type="ECO:0000256" key="4">
    <source>
        <dbReference type="ARBA" id="ARBA00022989"/>
    </source>
</evidence>
<feature type="transmembrane region" description="Helical" evidence="6">
    <location>
        <begin position="124"/>
        <end position="145"/>
    </location>
</feature>
<comment type="caution">
    <text evidence="8">The sequence shown here is derived from an EMBL/GenBank/DDBJ whole genome shotgun (WGS) entry which is preliminary data.</text>
</comment>
<evidence type="ECO:0000256" key="3">
    <source>
        <dbReference type="ARBA" id="ARBA00022692"/>
    </source>
</evidence>
<keyword evidence="9" id="KW-1185">Reference proteome</keyword>
<dbReference type="InterPro" id="IPR016174">
    <property type="entry name" value="Di-haem_cyt_TM"/>
</dbReference>
<sequence length="223" mass="25597">MNKNGRIKRHSLAVRFVHWSVAVSTFLLIFSGLGQLPLYQRYMVDKIPGLTWSSNFHITLTLHYVAAIWLVFAAAFHIVYHSLRREFTILPRRGDVRESLIVIKAMLGFGEEPPADKYLAEQRVAYAFIAFNLLLLIVTGFIKVIKNFPGITFSDTLLDWATNLHNLGMVMIIVGIIAHLAAFIFKANRPLLPGMFTGYVDEEYVRKRHSLWYEKLQKKLSSD</sequence>
<feature type="transmembrane region" description="Helical" evidence="6">
    <location>
        <begin position="165"/>
        <end position="185"/>
    </location>
</feature>
<feature type="transmembrane region" description="Helical" evidence="6">
    <location>
        <begin position="12"/>
        <end position="36"/>
    </location>
</feature>
<organism evidence="8 9">
    <name type="scientific">Neomoorella humiferrea</name>
    <dbReference type="NCBI Taxonomy" id="676965"/>
    <lineage>
        <taxon>Bacteria</taxon>
        <taxon>Bacillati</taxon>
        <taxon>Bacillota</taxon>
        <taxon>Clostridia</taxon>
        <taxon>Neomoorellales</taxon>
        <taxon>Neomoorellaceae</taxon>
        <taxon>Neomoorella</taxon>
    </lineage>
</organism>
<comment type="subcellular location">
    <subcellularLocation>
        <location evidence="1">Cell membrane</location>
        <topology evidence="1">Multi-pass membrane protein</topology>
    </subcellularLocation>
</comment>
<dbReference type="PANTHER" id="PTHR30485:SF1">
    <property type="entry name" value="CYTOCHROME YDHU-RELATED"/>
    <property type="match status" value="1"/>
</dbReference>
<evidence type="ECO:0000259" key="7">
    <source>
        <dbReference type="Pfam" id="PF01292"/>
    </source>
</evidence>
<keyword evidence="4 6" id="KW-1133">Transmembrane helix</keyword>
<protein>
    <submittedName>
        <fullName evidence="8">Formate dehydrogenase-O subunit gamma</fullName>
    </submittedName>
</protein>
<evidence type="ECO:0000256" key="5">
    <source>
        <dbReference type="ARBA" id="ARBA00023136"/>
    </source>
</evidence>
<dbReference type="InterPro" id="IPR011577">
    <property type="entry name" value="Cyt_b561_bac/Ni-Hgenase"/>
</dbReference>
<reference evidence="8 9" key="1">
    <citation type="submission" date="2018-03" db="EMBL/GenBank/DDBJ databases">
        <title>Genome sequence of Moorella humiferrea DSM 23265.</title>
        <authorList>
            <person name="Poehlein A."/>
            <person name="Daniel R."/>
        </authorList>
    </citation>
    <scope>NUCLEOTIDE SEQUENCE [LARGE SCALE GENOMIC DNA]</scope>
    <source>
        <strain evidence="8 9">DSM 23265</strain>
    </source>
</reference>
<evidence type="ECO:0000256" key="6">
    <source>
        <dbReference type="SAM" id="Phobius"/>
    </source>
</evidence>
<dbReference type="Proteomes" id="UP000238415">
    <property type="component" value="Unassembled WGS sequence"/>
</dbReference>
<proteinExistence type="predicted"/>
<dbReference type="EMBL" id="PVXM01000003">
    <property type="protein sequence ID" value="PRR75847.1"/>
    <property type="molecule type" value="Genomic_DNA"/>
</dbReference>
<keyword evidence="2" id="KW-1003">Cell membrane</keyword>